<dbReference type="PROSITE" id="PS00041">
    <property type="entry name" value="HTH_ARAC_FAMILY_1"/>
    <property type="match status" value="1"/>
</dbReference>
<dbReference type="PANTHER" id="PTHR43280">
    <property type="entry name" value="ARAC-FAMILY TRANSCRIPTIONAL REGULATOR"/>
    <property type="match status" value="1"/>
</dbReference>
<proteinExistence type="predicted"/>
<keyword evidence="9" id="KW-1185">Reference proteome</keyword>
<evidence type="ECO:0000256" key="4">
    <source>
        <dbReference type="PROSITE-ProRule" id="PRU00169"/>
    </source>
</evidence>
<keyword evidence="3" id="KW-0804">Transcription</keyword>
<dbReference type="SUPFAM" id="SSF46689">
    <property type="entry name" value="Homeodomain-like"/>
    <property type="match status" value="2"/>
</dbReference>
<dbReference type="InterPro" id="IPR009057">
    <property type="entry name" value="Homeodomain-like_sf"/>
</dbReference>
<evidence type="ECO:0000256" key="1">
    <source>
        <dbReference type="ARBA" id="ARBA00023015"/>
    </source>
</evidence>
<feature type="modified residue" description="4-aspartylphosphate" evidence="4">
    <location>
        <position position="56"/>
    </location>
</feature>
<name>A0ABW0R1C9_9BACL</name>
<dbReference type="PANTHER" id="PTHR43280:SF2">
    <property type="entry name" value="HTH-TYPE TRANSCRIPTIONAL REGULATOR EXSA"/>
    <property type="match status" value="1"/>
</dbReference>
<dbReference type="CDD" id="cd17536">
    <property type="entry name" value="REC_YesN-like"/>
    <property type="match status" value="1"/>
</dbReference>
<feature type="domain" description="Response regulatory" evidence="7">
    <location>
        <begin position="4"/>
        <end position="121"/>
    </location>
</feature>
<accession>A0ABW0R1C9</accession>
<dbReference type="EMBL" id="JBHSNC010000048">
    <property type="protein sequence ID" value="MFC5530916.1"/>
    <property type="molecule type" value="Genomic_DNA"/>
</dbReference>
<dbReference type="PROSITE" id="PS50110">
    <property type="entry name" value="RESPONSE_REGULATORY"/>
    <property type="match status" value="1"/>
</dbReference>
<dbReference type="Gene3D" id="3.40.50.2300">
    <property type="match status" value="1"/>
</dbReference>
<dbReference type="Pfam" id="PF00072">
    <property type="entry name" value="Response_reg"/>
    <property type="match status" value="1"/>
</dbReference>
<evidence type="ECO:0000259" key="7">
    <source>
        <dbReference type="PROSITE" id="PS50110"/>
    </source>
</evidence>
<dbReference type="SMART" id="SM00448">
    <property type="entry name" value="REC"/>
    <property type="match status" value="1"/>
</dbReference>
<comment type="caution">
    <text evidence="8">The sequence shown here is derived from an EMBL/GenBank/DDBJ whole genome shotgun (WGS) entry which is preliminary data.</text>
</comment>
<dbReference type="RefSeq" id="WP_378112859.1">
    <property type="nucleotide sequence ID" value="NZ_JBHSNC010000048.1"/>
</dbReference>
<feature type="coiled-coil region" evidence="5">
    <location>
        <begin position="110"/>
        <end position="137"/>
    </location>
</feature>
<dbReference type="Pfam" id="PF12833">
    <property type="entry name" value="HTH_18"/>
    <property type="match status" value="1"/>
</dbReference>
<evidence type="ECO:0000313" key="9">
    <source>
        <dbReference type="Proteomes" id="UP001596108"/>
    </source>
</evidence>
<dbReference type="Proteomes" id="UP001596108">
    <property type="component" value="Unassembled WGS sequence"/>
</dbReference>
<dbReference type="InterPro" id="IPR018062">
    <property type="entry name" value="HTH_AraC-typ_CS"/>
</dbReference>
<keyword evidence="4" id="KW-0597">Phosphoprotein</keyword>
<dbReference type="Pfam" id="PF17853">
    <property type="entry name" value="GGDEF_2"/>
    <property type="match status" value="1"/>
</dbReference>
<dbReference type="InterPro" id="IPR041522">
    <property type="entry name" value="CdaR_GGDEF"/>
</dbReference>
<evidence type="ECO:0000259" key="6">
    <source>
        <dbReference type="PROSITE" id="PS01124"/>
    </source>
</evidence>
<gene>
    <name evidence="8" type="ORF">ACFPQ4_15915</name>
</gene>
<dbReference type="SMART" id="SM00342">
    <property type="entry name" value="HTH_ARAC"/>
    <property type="match status" value="1"/>
</dbReference>
<reference evidence="9" key="1">
    <citation type="journal article" date="2019" name="Int. J. Syst. Evol. Microbiol.">
        <title>The Global Catalogue of Microorganisms (GCM) 10K type strain sequencing project: providing services to taxonomists for standard genome sequencing and annotation.</title>
        <authorList>
            <consortium name="The Broad Institute Genomics Platform"/>
            <consortium name="The Broad Institute Genome Sequencing Center for Infectious Disease"/>
            <person name="Wu L."/>
            <person name="Ma J."/>
        </authorList>
    </citation>
    <scope>NUCLEOTIDE SEQUENCE [LARGE SCALE GENOMIC DNA]</scope>
    <source>
        <strain evidence="9">CGMCC 1.18578</strain>
    </source>
</reference>
<feature type="domain" description="HTH araC/xylS-type" evidence="6">
    <location>
        <begin position="414"/>
        <end position="512"/>
    </location>
</feature>
<dbReference type="InterPro" id="IPR001789">
    <property type="entry name" value="Sig_transdc_resp-reg_receiver"/>
</dbReference>
<evidence type="ECO:0000313" key="8">
    <source>
        <dbReference type="EMBL" id="MFC5530916.1"/>
    </source>
</evidence>
<evidence type="ECO:0000256" key="2">
    <source>
        <dbReference type="ARBA" id="ARBA00023125"/>
    </source>
</evidence>
<dbReference type="Gene3D" id="1.10.10.60">
    <property type="entry name" value="Homeodomain-like"/>
    <property type="match status" value="2"/>
</dbReference>
<dbReference type="InterPro" id="IPR011006">
    <property type="entry name" value="CheY-like_superfamily"/>
</dbReference>
<dbReference type="PROSITE" id="PS01124">
    <property type="entry name" value="HTH_ARAC_FAMILY_2"/>
    <property type="match status" value="1"/>
</dbReference>
<evidence type="ECO:0000256" key="3">
    <source>
        <dbReference type="ARBA" id="ARBA00023163"/>
    </source>
</evidence>
<keyword evidence="5" id="KW-0175">Coiled coil</keyword>
<evidence type="ECO:0000256" key="5">
    <source>
        <dbReference type="SAM" id="Coils"/>
    </source>
</evidence>
<organism evidence="8 9">
    <name type="scientific">Cohnella yongneupensis</name>
    <dbReference type="NCBI Taxonomy" id="425006"/>
    <lineage>
        <taxon>Bacteria</taxon>
        <taxon>Bacillati</taxon>
        <taxon>Bacillota</taxon>
        <taxon>Bacilli</taxon>
        <taxon>Bacillales</taxon>
        <taxon>Paenibacillaceae</taxon>
        <taxon>Cohnella</taxon>
    </lineage>
</organism>
<sequence length="518" mass="59111">MTRTLLIADDERNIRLGLRAMIERQYPGQYHIMLAADGVQALEEFERQPAEIVITDIRMPELDGIGLIKELSGLPAAPALLILSGYDDFQFAKEAMKHKVRDYLLKPIVREDLFAALERLEQDLAARQELLDKLASTDRYREGLRVRTLEAIWAEPSHDEAAIRDRCIEAGLHAFEPLYHVAIVDTAGNQRLAMKIREAVGGRELGDQTILIENKDNQLILLAQGTEIALELSKAMQAAAGNSNEMVIGISTPGQSIGEVKTRFEEARQAIKYRLLFGRPEKGVIRYGQIKDRNRGIYVPLETVRKLANMMGTDREAEIKALLLELFYAKALDEADIGYFEAVSRALNELVFDRVFNAYGEASVDIIRMYRKAGNLYHFASIQDYIRCVEGLLFDLNDFVGSLKSAHIDSKEMARALEYIHATFDRDISMAMVSNHVSLNYSYFSERFKEFTGESFIGYLKKLRIAKAKELLETTDDRVYEISRRVGYDNPKQFNRVFRELEGITAQEYRHKSMTEKR</sequence>
<keyword evidence="1" id="KW-0805">Transcription regulation</keyword>
<dbReference type="SUPFAM" id="SSF52172">
    <property type="entry name" value="CheY-like"/>
    <property type="match status" value="1"/>
</dbReference>
<keyword evidence="2" id="KW-0238">DNA-binding</keyword>
<protein>
    <submittedName>
        <fullName evidence="8">Response regulator</fullName>
    </submittedName>
</protein>
<dbReference type="InterPro" id="IPR018060">
    <property type="entry name" value="HTH_AraC"/>
</dbReference>